<sequence length="267" mass="30245">MKLLNFTIIKLTSCLVLGILIAHYFAIPLTLSLYATLLLLFILGVVYFMTKQKVLKTFWFGLFSFLSMISIGVLTTNGHNESQDPLNYTHIASAEQQITFRIRTALKSGSYHDKYIVDILKIDSLCASGKALLNVSIESTAPTLKVDNVLITSAAFQDINSNLNPHQFNYKDYLEKQYIYKQLYVKPHQLLFVREQPHTIYGYADAIREAINSKLEQTNFSPDVLSIINALILGQRQQLSKDIYENYKNAGAVHIPAVSGYMWESSC</sequence>
<dbReference type="InterPro" id="IPR052159">
    <property type="entry name" value="Competence_DNA_uptake"/>
</dbReference>
<dbReference type="Proteomes" id="UP001164705">
    <property type="component" value="Chromosome"/>
</dbReference>
<gene>
    <name evidence="3" type="ORF">N7U66_15510</name>
</gene>
<evidence type="ECO:0000313" key="4">
    <source>
        <dbReference type="Proteomes" id="UP001164705"/>
    </source>
</evidence>
<dbReference type="PANTHER" id="PTHR30619:SF1">
    <property type="entry name" value="RECOMBINATION PROTEIN 2"/>
    <property type="match status" value="1"/>
</dbReference>
<dbReference type="KEGG" id="lnu:N7U66_15510"/>
<dbReference type="EMBL" id="CP113088">
    <property type="protein sequence ID" value="WAC01431.1"/>
    <property type="molecule type" value="Genomic_DNA"/>
</dbReference>
<name>A0A9E8SCW3_9FLAO</name>
<dbReference type="PANTHER" id="PTHR30619">
    <property type="entry name" value="DNA INTERNALIZATION/COMPETENCE PROTEIN COMEC/REC2"/>
    <property type="match status" value="1"/>
</dbReference>
<organism evidence="3 4">
    <name type="scientific">Lacinutrix neustonica</name>
    <dbReference type="NCBI Taxonomy" id="2980107"/>
    <lineage>
        <taxon>Bacteria</taxon>
        <taxon>Pseudomonadati</taxon>
        <taxon>Bacteroidota</taxon>
        <taxon>Flavobacteriia</taxon>
        <taxon>Flavobacteriales</taxon>
        <taxon>Flavobacteriaceae</taxon>
        <taxon>Lacinutrix</taxon>
    </lineage>
</organism>
<evidence type="ECO:0000256" key="1">
    <source>
        <dbReference type="SAM" id="Phobius"/>
    </source>
</evidence>
<dbReference type="AlphaFoldDB" id="A0A9E8SCW3"/>
<dbReference type="Pfam" id="PF13567">
    <property type="entry name" value="DUF4131"/>
    <property type="match status" value="1"/>
</dbReference>
<dbReference type="RefSeq" id="WP_267676044.1">
    <property type="nucleotide sequence ID" value="NZ_CP113088.1"/>
</dbReference>
<evidence type="ECO:0000313" key="3">
    <source>
        <dbReference type="EMBL" id="WAC01431.1"/>
    </source>
</evidence>
<dbReference type="InterPro" id="IPR025405">
    <property type="entry name" value="DUF4131"/>
</dbReference>
<feature type="transmembrane region" description="Helical" evidence="1">
    <location>
        <begin position="57"/>
        <end position="75"/>
    </location>
</feature>
<keyword evidence="1" id="KW-0812">Transmembrane</keyword>
<keyword evidence="4" id="KW-1185">Reference proteome</keyword>
<feature type="transmembrane region" description="Helical" evidence="1">
    <location>
        <begin position="31"/>
        <end position="50"/>
    </location>
</feature>
<feature type="transmembrane region" description="Helical" evidence="1">
    <location>
        <begin position="7"/>
        <end position="25"/>
    </location>
</feature>
<keyword evidence="1" id="KW-1133">Transmembrane helix</keyword>
<proteinExistence type="predicted"/>
<evidence type="ECO:0000259" key="2">
    <source>
        <dbReference type="Pfam" id="PF13567"/>
    </source>
</evidence>
<protein>
    <submittedName>
        <fullName evidence="3">DUF4131 domain-containing protein</fullName>
    </submittedName>
</protein>
<keyword evidence="1" id="KW-0472">Membrane</keyword>
<feature type="domain" description="DUF4131" evidence="2">
    <location>
        <begin position="26"/>
        <end position="188"/>
    </location>
</feature>
<accession>A0A9E8SCW3</accession>
<reference evidence="3" key="1">
    <citation type="submission" date="2022-11" db="EMBL/GenBank/DDBJ databases">
        <title>Lacinutrix neustonica HL-RS19T sp. nov., isolated from the surface microlayer sample of brackish Lake Shihwa.</title>
        <authorList>
            <person name="Choi J.Y."/>
            <person name="Hwang C.Y."/>
        </authorList>
    </citation>
    <scope>NUCLEOTIDE SEQUENCE</scope>
    <source>
        <strain evidence="3">HL-RS19</strain>
    </source>
</reference>